<dbReference type="Gene3D" id="3.40.50.12230">
    <property type="match status" value="1"/>
</dbReference>
<evidence type="ECO:0000259" key="6">
    <source>
        <dbReference type="Pfam" id="PF00551"/>
    </source>
</evidence>
<accession>A0A316Z0U5</accession>
<evidence type="ECO:0000259" key="7">
    <source>
        <dbReference type="Pfam" id="PF02911"/>
    </source>
</evidence>
<keyword evidence="4" id="KW-0648">Protein biosynthesis</keyword>
<dbReference type="STRING" id="58919.A0A316Z0U5"/>
<dbReference type="InterPro" id="IPR011034">
    <property type="entry name" value="Formyl_transferase-like_C_sf"/>
</dbReference>
<dbReference type="CDD" id="cd08704">
    <property type="entry name" value="Met_tRNA_FMT_C"/>
    <property type="match status" value="1"/>
</dbReference>
<keyword evidence="9" id="KW-1185">Reference proteome</keyword>
<dbReference type="InterPro" id="IPR005793">
    <property type="entry name" value="Formyl_trans_C"/>
</dbReference>
<dbReference type="GeneID" id="37271063"/>
<dbReference type="SUPFAM" id="SSF53328">
    <property type="entry name" value="Formyltransferase"/>
    <property type="match status" value="1"/>
</dbReference>
<comment type="similarity">
    <text evidence="1">Belongs to the Fmt family.</text>
</comment>
<dbReference type="OrthoDB" id="10268103at2759"/>
<dbReference type="Proteomes" id="UP000245946">
    <property type="component" value="Unassembled WGS sequence"/>
</dbReference>
<dbReference type="GO" id="GO:0005739">
    <property type="term" value="C:mitochondrion"/>
    <property type="evidence" value="ECO:0007669"/>
    <property type="project" value="TreeGrafter"/>
</dbReference>
<name>A0A316Z0U5_9BASI</name>
<dbReference type="InterPro" id="IPR002376">
    <property type="entry name" value="Formyl_transf_N"/>
</dbReference>
<dbReference type="EC" id="2.1.2.9" evidence="2"/>
<dbReference type="Pfam" id="PF02911">
    <property type="entry name" value="Formyl_trans_C"/>
    <property type="match status" value="1"/>
</dbReference>
<dbReference type="SUPFAM" id="SSF50486">
    <property type="entry name" value="FMT C-terminal domain-like"/>
    <property type="match status" value="1"/>
</dbReference>
<dbReference type="GO" id="GO:0004479">
    <property type="term" value="F:methionyl-tRNA formyltransferase activity"/>
    <property type="evidence" value="ECO:0007669"/>
    <property type="project" value="UniProtKB-EC"/>
</dbReference>
<keyword evidence="3 8" id="KW-0808">Transferase</keyword>
<evidence type="ECO:0000256" key="5">
    <source>
        <dbReference type="SAM" id="MobiDB-lite"/>
    </source>
</evidence>
<dbReference type="PANTHER" id="PTHR11138">
    <property type="entry name" value="METHIONYL-TRNA FORMYLTRANSFERASE"/>
    <property type="match status" value="1"/>
</dbReference>
<protein>
    <recommendedName>
        <fullName evidence="2">methionyl-tRNA formyltransferase</fullName>
        <ecNumber evidence="2">2.1.2.9</ecNumber>
    </recommendedName>
</protein>
<feature type="domain" description="Formyl transferase N-terminal" evidence="6">
    <location>
        <begin position="134"/>
        <end position="309"/>
    </location>
</feature>
<evidence type="ECO:0000256" key="2">
    <source>
        <dbReference type="ARBA" id="ARBA00012261"/>
    </source>
</evidence>
<dbReference type="RefSeq" id="XP_025595215.1">
    <property type="nucleotide sequence ID" value="XM_025743519.1"/>
</dbReference>
<sequence length="469" mass="49403">MSAAPLPALPRLLLHRTRLSKARLATGRLSLPLAAQCSSPAAQAPRAAHQPAASTSAAAAHACAGRGADVRGVRADAAEASSRRQPALLRARTGSSGRPPCGAQCYSTDASAGASSSHAAEAAAPAPYDVLFCGTDDFAATVLARLIATPSLYSSIAVLVPPAPRPSTRAKRILPTRPVAELAEQHGLTVHVLPPGGVQDFEVPPTSASSLLLTASFGHLLPASMMAQWPERHRLNVHPSLLPLLRGAAPIQWAIARRQQTGVSIQELGERFDTGRLLCQTPVTTDTDADFTSTKAVLADAAAGLLVQTLGDLPRLSAEAQPQSGPSSVAPKLQRKHSLVDWSASVTDVLARQRAFSYLFPLHTVFRGKSVQLHEFTAWPAHLKMPKVMREETTPVGEALITEHGIVVKCGAGHEEETQALLITSLQTEGRKQQSAFGWAVGFALPTDSASRTLGYKPARFGEAVTAKS</sequence>
<organism evidence="8 9">
    <name type="scientific">Tilletiopsis washingtonensis</name>
    <dbReference type="NCBI Taxonomy" id="58919"/>
    <lineage>
        <taxon>Eukaryota</taxon>
        <taxon>Fungi</taxon>
        <taxon>Dikarya</taxon>
        <taxon>Basidiomycota</taxon>
        <taxon>Ustilaginomycotina</taxon>
        <taxon>Exobasidiomycetes</taxon>
        <taxon>Entylomatales</taxon>
        <taxon>Entylomatales incertae sedis</taxon>
        <taxon>Tilletiopsis</taxon>
    </lineage>
</organism>
<evidence type="ECO:0000256" key="4">
    <source>
        <dbReference type="ARBA" id="ARBA00022917"/>
    </source>
</evidence>
<dbReference type="PANTHER" id="PTHR11138:SF5">
    <property type="entry name" value="METHIONYL-TRNA FORMYLTRANSFERASE, MITOCHONDRIAL"/>
    <property type="match status" value="1"/>
</dbReference>
<proteinExistence type="inferred from homology"/>
<dbReference type="EMBL" id="KZ819308">
    <property type="protein sequence ID" value="PWN94936.1"/>
    <property type="molecule type" value="Genomic_DNA"/>
</dbReference>
<dbReference type="InterPro" id="IPR044135">
    <property type="entry name" value="Met-tRNA-FMT_C"/>
</dbReference>
<evidence type="ECO:0000313" key="9">
    <source>
        <dbReference type="Proteomes" id="UP000245946"/>
    </source>
</evidence>
<feature type="domain" description="Formyl transferase C-terminal" evidence="7">
    <location>
        <begin position="332"/>
        <end position="442"/>
    </location>
</feature>
<dbReference type="Pfam" id="PF00551">
    <property type="entry name" value="Formyl_trans_N"/>
    <property type="match status" value="1"/>
</dbReference>
<dbReference type="InterPro" id="IPR036477">
    <property type="entry name" value="Formyl_transf_N_sf"/>
</dbReference>
<evidence type="ECO:0000256" key="1">
    <source>
        <dbReference type="ARBA" id="ARBA00010699"/>
    </source>
</evidence>
<reference evidence="8 9" key="1">
    <citation type="journal article" date="2018" name="Mol. Biol. Evol.">
        <title>Broad Genomic Sampling Reveals a Smut Pathogenic Ancestry of the Fungal Clade Ustilaginomycotina.</title>
        <authorList>
            <person name="Kijpornyongpan T."/>
            <person name="Mondo S.J."/>
            <person name="Barry K."/>
            <person name="Sandor L."/>
            <person name="Lee J."/>
            <person name="Lipzen A."/>
            <person name="Pangilinan J."/>
            <person name="LaButti K."/>
            <person name="Hainaut M."/>
            <person name="Henrissat B."/>
            <person name="Grigoriev I.V."/>
            <person name="Spatafora J.W."/>
            <person name="Aime M.C."/>
        </authorList>
    </citation>
    <scope>NUCLEOTIDE SEQUENCE [LARGE SCALE GENOMIC DNA]</scope>
    <source>
        <strain evidence="8 9">MCA 4186</strain>
    </source>
</reference>
<dbReference type="CDD" id="cd08646">
    <property type="entry name" value="FMT_core_Met-tRNA-FMT_N"/>
    <property type="match status" value="1"/>
</dbReference>
<evidence type="ECO:0000313" key="8">
    <source>
        <dbReference type="EMBL" id="PWN94936.1"/>
    </source>
</evidence>
<dbReference type="InterPro" id="IPR041711">
    <property type="entry name" value="Met-tRNA-FMT_N"/>
</dbReference>
<dbReference type="AlphaFoldDB" id="A0A316Z0U5"/>
<evidence type="ECO:0000256" key="3">
    <source>
        <dbReference type="ARBA" id="ARBA00022679"/>
    </source>
</evidence>
<feature type="region of interest" description="Disordered" evidence="5">
    <location>
        <begin position="74"/>
        <end position="102"/>
    </location>
</feature>
<gene>
    <name evidence="8" type="ORF">FA09DRAFT_332590</name>
</gene>